<dbReference type="OrthoDB" id="6215439at2"/>
<dbReference type="KEGG" id="bsto:C0V70_04460"/>
<evidence type="ECO:0000313" key="2">
    <source>
        <dbReference type="Proteomes" id="UP000235584"/>
    </source>
</evidence>
<name>A0A2K9NRJ1_BACTC</name>
<accession>A0A2K9NRJ1</accession>
<dbReference type="EMBL" id="CP025704">
    <property type="protein sequence ID" value="AUN97374.1"/>
    <property type="molecule type" value="Genomic_DNA"/>
</dbReference>
<reference evidence="1 2" key="1">
    <citation type="submission" date="2018-01" db="EMBL/GenBank/DDBJ databases">
        <title>Complete genome sequence of Bacteriovorax stolpii DSM12778.</title>
        <authorList>
            <person name="Tang B."/>
            <person name="Chang J."/>
        </authorList>
    </citation>
    <scope>NUCLEOTIDE SEQUENCE [LARGE SCALE GENOMIC DNA]</scope>
    <source>
        <strain evidence="1 2">DSM 12778</strain>
    </source>
</reference>
<organism evidence="1 2">
    <name type="scientific">Bacteriovorax stolpii</name>
    <name type="common">Bdellovibrio stolpii</name>
    <dbReference type="NCBI Taxonomy" id="960"/>
    <lineage>
        <taxon>Bacteria</taxon>
        <taxon>Pseudomonadati</taxon>
        <taxon>Bdellovibrionota</taxon>
        <taxon>Bacteriovoracia</taxon>
        <taxon>Bacteriovoracales</taxon>
        <taxon>Bacteriovoracaceae</taxon>
        <taxon>Bacteriovorax</taxon>
    </lineage>
</organism>
<sequence>MKRIFSILLLMTLVSCASLNSQQKSELKEWQASNLEVQEKSPGTAAALNILPGVGDFYNGNVGLGIVNLLFWPASILWAPVGGATGAEEINYYVTKKNVEQFEKNKKLTQTSIDEALYYKKINDQEHMMAVKKLASMDLKEFKTALSVYDLIPARIPSSQK</sequence>
<protein>
    <submittedName>
        <fullName evidence="1">Uncharacterized protein</fullName>
    </submittedName>
</protein>
<dbReference type="Proteomes" id="UP000235584">
    <property type="component" value="Chromosome"/>
</dbReference>
<dbReference type="AlphaFoldDB" id="A0A2K9NRJ1"/>
<keyword evidence="2" id="KW-1185">Reference proteome</keyword>
<dbReference type="RefSeq" id="WP_102242669.1">
    <property type="nucleotide sequence ID" value="NZ_CP025704.1"/>
</dbReference>
<dbReference type="PROSITE" id="PS51257">
    <property type="entry name" value="PROKAR_LIPOPROTEIN"/>
    <property type="match status" value="1"/>
</dbReference>
<gene>
    <name evidence="1" type="ORF">C0V70_04460</name>
</gene>
<evidence type="ECO:0000313" key="1">
    <source>
        <dbReference type="EMBL" id="AUN97374.1"/>
    </source>
</evidence>
<proteinExistence type="predicted"/>